<sequence>MVLEPSALQLRFRDDVASEPLAPPDVAAFSRSSSAGADPRPLHDDELGVLPGAGTGDPDGPVTIFLRQPEFGIPAPGYDHRVPDLGSWALRPTTFGWIAHVPATRGPGPRRAARVLAGCLALALPTDALAAAPAIPPPPAQVPASPSPPTPQQPTKLEPAAAPAPSPASAPAPSPAAPPAVPDPLAASPESEPAVAPSPEPLPAVAAVNATAAVTDAAWEGVDGFEVIAELKGGKVLRGRVGAVQTDTFTLIDGTTGQILVIPKSGVASLRAYVPPPIPGKTGTGLIAGGTILAAIGGPVFITGVVFLGLCPSCVELHLPMLLVGGGALGGGIPMISRGVQRRNAFQRAIQEHRIAPSVARTPYGGWAGVLQVRF</sequence>
<feature type="compositionally biased region" description="Pro residues" evidence="1">
    <location>
        <begin position="134"/>
        <end position="152"/>
    </location>
</feature>
<keyword evidence="2" id="KW-0472">Membrane</keyword>
<evidence type="ECO:0000256" key="1">
    <source>
        <dbReference type="SAM" id="MobiDB-lite"/>
    </source>
</evidence>
<feature type="region of interest" description="Disordered" evidence="1">
    <location>
        <begin position="132"/>
        <end position="200"/>
    </location>
</feature>
<reference evidence="3" key="1">
    <citation type="submission" date="2021-08" db="EMBL/GenBank/DDBJ databases">
        <authorList>
            <person name="Stevens D.C."/>
        </authorList>
    </citation>
    <scope>NUCLEOTIDE SEQUENCE</scope>
    <source>
        <strain evidence="3">DSM 53165</strain>
    </source>
</reference>
<gene>
    <name evidence="3" type="ORF">K7C98_21235</name>
</gene>
<feature type="compositionally biased region" description="Pro residues" evidence="1">
    <location>
        <begin position="162"/>
        <end position="182"/>
    </location>
</feature>
<accession>A0ABS7TU70</accession>
<dbReference type="EMBL" id="JAIRAU010000027">
    <property type="protein sequence ID" value="MBZ5711774.1"/>
    <property type="molecule type" value="Genomic_DNA"/>
</dbReference>
<feature type="transmembrane region" description="Helical" evidence="2">
    <location>
        <begin position="286"/>
        <end position="311"/>
    </location>
</feature>
<name>A0ABS7TU70_9BACT</name>
<dbReference type="Proteomes" id="UP001139031">
    <property type="component" value="Unassembled WGS sequence"/>
</dbReference>
<proteinExistence type="predicted"/>
<feature type="compositionally biased region" description="Low complexity" evidence="1">
    <location>
        <begin position="183"/>
        <end position="195"/>
    </location>
</feature>
<keyword evidence="4" id="KW-1185">Reference proteome</keyword>
<evidence type="ECO:0000313" key="4">
    <source>
        <dbReference type="Proteomes" id="UP001139031"/>
    </source>
</evidence>
<keyword evidence="2" id="KW-1133">Transmembrane helix</keyword>
<comment type="caution">
    <text evidence="3">The sequence shown here is derived from an EMBL/GenBank/DDBJ whole genome shotgun (WGS) entry which is preliminary data.</text>
</comment>
<organism evidence="3 4">
    <name type="scientific">Nannocystis pusilla</name>
    <dbReference type="NCBI Taxonomy" id="889268"/>
    <lineage>
        <taxon>Bacteria</taxon>
        <taxon>Pseudomonadati</taxon>
        <taxon>Myxococcota</taxon>
        <taxon>Polyangia</taxon>
        <taxon>Nannocystales</taxon>
        <taxon>Nannocystaceae</taxon>
        <taxon>Nannocystis</taxon>
    </lineage>
</organism>
<evidence type="ECO:0000256" key="2">
    <source>
        <dbReference type="SAM" id="Phobius"/>
    </source>
</evidence>
<feature type="transmembrane region" description="Helical" evidence="2">
    <location>
        <begin position="317"/>
        <end position="336"/>
    </location>
</feature>
<feature type="region of interest" description="Disordered" evidence="1">
    <location>
        <begin position="23"/>
        <end position="56"/>
    </location>
</feature>
<protein>
    <submittedName>
        <fullName evidence="3">Uncharacterized protein</fullName>
    </submittedName>
</protein>
<keyword evidence="2" id="KW-0812">Transmembrane</keyword>
<evidence type="ECO:0000313" key="3">
    <source>
        <dbReference type="EMBL" id="MBZ5711774.1"/>
    </source>
</evidence>
<dbReference type="RefSeq" id="WP_224193535.1">
    <property type="nucleotide sequence ID" value="NZ_JAIRAU010000027.1"/>
</dbReference>